<comment type="caution">
    <text evidence="10">The sequence shown here is derived from an EMBL/GenBank/DDBJ whole genome shotgun (WGS) entry which is preliminary data.</text>
</comment>
<dbReference type="PANTHER" id="PTHR48020:SF4">
    <property type="entry name" value="SYMPORT, PUTATIVE (AFU_ORTHOLOGUE AFUA_3G11790)-RELATED"/>
    <property type="match status" value="1"/>
</dbReference>
<dbReference type="InterPro" id="IPR003663">
    <property type="entry name" value="Sugar/inositol_transpt"/>
</dbReference>
<dbReference type="InterPro" id="IPR020846">
    <property type="entry name" value="MFS_dom"/>
</dbReference>
<dbReference type="InterPro" id="IPR050814">
    <property type="entry name" value="Myo-inositol_Transporter"/>
</dbReference>
<evidence type="ECO:0000256" key="6">
    <source>
        <dbReference type="ARBA" id="ARBA00023136"/>
    </source>
</evidence>
<evidence type="ECO:0000313" key="10">
    <source>
        <dbReference type="EMBL" id="KAL1869145.1"/>
    </source>
</evidence>
<dbReference type="EMBL" id="JAWRVE010000042">
    <property type="protein sequence ID" value="KAL1869145.1"/>
    <property type="molecule type" value="Genomic_DNA"/>
</dbReference>
<feature type="transmembrane region" description="Helical" evidence="8">
    <location>
        <begin position="335"/>
        <end position="355"/>
    </location>
</feature>
<evidence type="ECO:0000256" key="1">
    <source>
        <dbReference type="ARBA" id="ARBA00004141"/>
    </source>
</evidence>
<comment type="similarity">
    <text evidence="2 7">Belongs to the major facilitator superfamily. Sugar transporter (TC 2.A.1.1) family.</text>
</comment>
<gene>
    <name evidence="10" type="ORF">Daus18300_005682</name>
</gene>
<dbReference type="Gene3D" id="1.20.1250.20">
    <property type="entry name" value="MFS general substrate transporter like domains"/>
    <property type="match status" value="1"/>
</dbReference>
<keyword evidence="11" id="KW-1185">Reference proteome</keyword>
<dbReference type="InterPro" id="IPR036259">
    <property type="entry name" value="MFS_trans_sf"/>
</dbReference>
<dbReference type="SUPFAM" id="SSF103473">
    <property type="entry name" value="MFS general substrate transporter"/>
    <property type="match status" value="1"/>
</dbReference>
<evidence type="ECO:0000256" key="7">
    <source>
        <dbReference type="RuleBase" id="RU003346"/>
    </source>
</evidence>
<protein>
    <recommendedName>
        <fullName evidence="9">Major facilitator superfamily (MFS) profile domain-containing protein</fullName>
    </recommendedName>
</protein>
<organism evidence="10 11">
    <name type="scientific">Diaporthe australafricana</name>
    <dbReference type="NCBI Taxonomy" id="127596"/>
    <lineage>
        <taxon>Eukaryota</taxon>
        <taxon>Fungi</taxon>
        <taxon>Dikarya</taxon>
        <taxon>Ascomycota</taxon>
        <taxon>Pezizomycotina</taxon>
        <taxon>Sordariomycetes</taxon>
        <taxon>Sordariomycetidae</taxon>
        <taxon>Diaporthales</taxon>
        <taxon>Diaporthaceae</taxon>
        <taxon>Diaporthe</taxon>
    </lineage>
</organism>
<reference evidence="10 11" key="1">
    <citation type="journal article" date="2024" name="IMA Fungus">
        <title>IMA Genome - F19 : A genome assembly and annotation guide to empower mycologists, including annotated draft genome sequences of Ceratocystis pirilliformis, Diaporthe australafricana, Fusarium ophioides, Paecilomyces lecythidis, and Sporothrix stenoceras.</title>
        <authorList>
            <person name="Aylward J."/>
            <person name="Wilson A.M."/>
            <person name="Visagie C.M."/>
            <person name="Spraker J."/>
            <person name="Barnes I."/>
            <person name="Buitendag C."/>
            <person name="Ceriani C."/>
            <person name="Del Mar Angel L."/>
            <person name="du Plessis D."/>
            <person name="Fuchs T."/>
            <person name="Gasser K."/>
            <person name="Kramer D."/>
            <person name="Li W."/>
            <person name="Munsamy K."/>
            <person name="Piso A."/>
            <person name="Price J.L."/>
            <person name="Sonnekus B."/>
            <person name="Thomas C."/>
            <person name="van der Nest A."/>
            <person name="van Dijk A."/>
            <person name="van Heerden A."/>
            <person name="van Vuuren N."/>
            <person name="Yilmaz N."/>
            <person name="Duong T.A."/>
            <person name="van der Merwe N.A."/>
            <person name="Wingfield M.J."/>
            <person name="Wingfield B.D."/>
        </authorList>
    </citation>
    <scope>NUCLEOTIDE SEQUENCE [LARGE SCALE GENOMIC DNA]</scope>
    <source>
        <strain evidence="10 11">CMW 18300</strain>
    </source>
</reference>
<keyword evidence="5 8" id="KW-1133">Transmembrane helix</keyword>
<feature type="transmembrane region" description="Helical" evidence="8">
    <location>
        <begin position="184"/>
        <end position="204"/>
    </location>
</feature>
<dbReference type="InterPro" id="IPR005828">
    <property type="entry name" value="MFS_sugar_transport-like"/>
</dbReference>
<feature type="transmembrane region" description="Helical" evidence="8">
    <location>
        <begin position="394"/>
        <end position="411"/>
    </location>
</feature>
<evidence type="ECO:0000256" key="3">
    <source>
        <dbReference type="ARBA" id="ARBA00022448"/>
    </source>
</evidence>
<feature type="transmembrane region" description="Helical" evidence="8">
    <location>
        <begin position="210"/>
        <end position="229"/>
    </location>
</feature>
<keyword evidence="3 7" id="KW-0813">Transport</keyword>
<evidence type="ECO:0000256" key="5">
    <source>
        <dbReference type="ARBA" id="ARBA00022989"/>
    </source>
</evidence>
<evidence type="ECO:0000256" key="4">
    <source>
        <dbReference type="ARBA" id="ARBA00022692"/>
    </source>
</evidence>
<dbReference type="NCBIfam" id="TIGR00879">
    <property type="entry name" value="SP"/>
    <property type="match status" value="1"/>
</dbReference>
<comment type="subcellular location">
    <subcellularLocation>
        <location evidence="1">Membrane</location>
        <topology evidence="1">Multi-pass membrane protein</topology>
    </subcellularLocation>
</comment>
<evidence type="ECO:0000256" key="8">
    <source>
        <dbReference type="SAM" id="Phobius"/>
    </source>
</evidence>
<feature type="transmembrane region" description="Helical" evidence="8">
    <location>
        <begin position="463"/>
        <end position="482"/>
    </location>
</feature>
<dbReference type="Pfam" id="PF00083">
    <property type="entry name" value="Sugar_tr"/>
    <property type="match status" value="1"/>
</dbReference>
<feature type="transmembrane region" description="Helical" evidence="8">
    <location>
        <begin position="431"/>
        <end position="451"/>
    </location>
</feature>
<evidence type="ECO:0000256" key="2">
    <source>
        <dbReference type="ARBA" id="ARBA00010992"/>
    </source>
</evidence>
<feature type="domain" description="Major facilitator superfamily (MFS) profile" evidence="9">
    <location>
        <begin position="1"/>
        <end position="486"/>
    </location>
</feature>
<proteinExistence type="inferred from homology"/>
<dbReference type="PROSITE" id="PS50850">
    <property type="entry name" value="MFS"/>
    <property type="match status" value="1"/>
</dbReference>
<keyword evidence="4 8" id="KW-0812">Transmembrane</keyword>
<dbReference type="PRINTS" id="PR00171">
    <property type="entry name" value="SUGRTRNSPORT"/>
</dbReference>
<keyword evidence="6 8" id="KW-0472">Membrane</keyword>
<accession>A0ABR3X0G7</accession>
<evidence type="ECO:0000313" key="11">
    <source>
        <dbReference type="Proteomes" id="UP001583177"/>
    </source>
</evidence>
<feature type="transmembrane region" description="Helical" evidence="8">
    <location>
        <begin position="367"/>
        <end position="387"/>
    </location>
</feature>
<sequence length="549" mass="61145">MDSLKKDIVQGSVSHVEHTKPQDYTQNANARIINPLAGLSRNELRSQVAIFCDTYNFGEKEDVFYRGALAAQNPTDYEDIEELTAEDKYHLKREITHKWHLPKDLYFTIALCSMGSAVQGWDNTGANGANLSFPEEFGIQDNHWLQGLINSGLGMGIKVSTIPVFSAEVAPASVRGGLVTSFQLWVAFGIFIGFCSNLAFFQVGRLAWRFQLAAAFVPAVPILFLVWLCPESPRWLMKKQRYEASYASFCRLRNTEMQAARDLYYAHCQVSAERDAFAGVSLARRARELFTVPRIRCATLASAWVVISQQFSGINVMAFYSSTIFQNAGYSVRDCLLASMGFGLVTFVFAIPAVYTMDTFGRRNLMLITFPNMAACLLAAGLCFLLPDGSSSRIPLIAFFIYLFGALYGPGIGPMPSIYFSEAFPLSHREIGAAFTICINNAVGSVLSLTFPELLARLGATGAFGLYAGLNMLAFIVIFFIIPETKQRTLEELDFIFAVPTRRHVAYQVRTWLPWFIRRYLLCQSQAKLEPLYQDEGAEMTIAGGSNEP</sequence>
<dbReference type="PANTHER" id="PTHR48020">
    <property type="entry name" value="PROTON MYO-INOSITOL COTRANSPORTER"/>
    <property type="match status" value="1"/>
</dbReference>
<dbReference type="Proteomes" id="UP001583177">
    <property type="component" value="Unassembled WGS sequence"/>
</dbReference>
<name>A0ABR3X0G7_9PEZI</name>
<evidence type="ECO:0000259" key="9">
    <source>
        <dbReference type="PROSITE" id="PS50850"/>
    </source>
</evidence>